<reference evidence="3" key="1">
    <citation type="submission" date="2018-07" db="EMBL/GenBank/DDBJ databases">
        <title>Annotation of Aphanomyces astaci genome assembly.</title>
        <authorList>
            <person name="Studholme D.J."/>
        </authorList>
    </citation>
    <scope>NUCLEOTIDE SEQUENCE [LARGE SCALE GENOMIC DNA]</scope>
    <source>
        <strain evidence="3">Pc</strain>
    </source>
</reference>
<dbReference type="SUPFAM" id="SSF48403">
    <property type="entry name" value="Ankyrin repeat"/>
    <property type="match status" value="1"/>
</dbReference>
<feature type="region of interest" description="Disordered" evidence="2">
    <location>
        <begin position="402"/>
        <end position="422"/>
    </location>
</feature>
<dbReference type="PANTHER" id="PTHR46586">
    <property type="entry name" value="ANKYRIN REPEAT-CONTAINING PROTEIN"/>
    <property type="match status" value="1"/>
</dbReference>
<feature type="coiled-coil region" evidence="1">
    <location>
        <begin position="596"/>
        <end position="700"/>
    </location>
</feature>
<dbReference type="Gene3D" id="1.25.40.20">
    <property type="entry name" value="Ankyrin repeat-containing domain"/>
    <property type="match status" value="2"/>
</dbReference>
<protein>
    <submittedName>
        <fullName evidence="3">Uncharacterized protein</fullName>
    </submittedName>
</protein>
<comment type="caution">
    <text evidence="3">The sequence shown here is derived from an EMBL/GenBank/DDBJ whole genome shotgun (WGS) entry which is preliminary data.</text>
</comment>
<feature type="coiled-coil region" evidence="1">
    <location>
        <begin position="463"/>
        <end position="490"/>
    </location>
</feature>
<evidence type="ECO:0000256" key="2">
    <source>
        <dbReference type="SAM" id="MobiDB-lite"/>
    </source>
</evidence>
<dbReference type="VEuPathDB" id="FungiDB:H257_17957"/>
<dbReference type="InterPro" id="IPR002110">
    <property type="entry name" value="Ankyrin_rpt"/>
</dbReference>
<dbReference type="PANTHER" id="PTHR46586:SF3">
    <property type="entry name" value="ANKYRIN REPEAT-CONTAINING PROTEIN"/>
    <property type="match status" value="1"/>
</dbReference>
<feature type="coiled-coil region" evidence="1">
    <location>
        <begin position="1415"/>
        <end position="1449"/>
    </location>
</feature>
<evidence type="ECO:0000313" key="4">
    <source>
        <dbReference type="Proteomes" id="UP000284702"/>
    </source>
</evidence>
<dbReference type="InterPro" id="IPR052050">
    <property type="entry name" value="SecEffector_AnkRepeat"/>
</dbReference>
<feature type="compositionally biased region" description="Basic and acidic residues" evidence="2">
    <location>
        <begin position="1450"/>
        <end position="1461"/>
    </location>
</feature>
<organism evidence="3 4">
    <name type="scientific">Aphanomyces astaci</name>
    <name type="common">Crayfish plague agent</name>
    <dbReference type="NCBI Taxonomy" id="112090"/>
    <lineage>
        <taxon>Eukaryota</taxon>
        <taxon>Sar</taxon>
        <taxon>Stramenopiles</taxon>
        <taxon>Oomycota</taxon>
        <taxon>Saprolegniomycetes</taxon>
        <taxon>Saprolegniales</taxon>
        <taxon>Verrucalvaceae</taxon>
        <taxon>Aphanomyces</taxon>
    </lineage>
</organism>
<keyword evidence="1" id="KW-0175">Coiled coil</keyword>
<evidence type="ECO:0000313" key="3">
    <source>
        <dbReference type="EMBL" id="RQM21070.1"/>
    </source>
</evidence>
<feature type="coiled-coil region" evidence="1">
    <location>
        <begin position="533"/>
        <end position="567"/>
    </location>
</feature>
<name>A0A3R8D603_APHAT</name>
<feature type="region of interest" description="Disordered" evidence="2">
    <location>
        <begin position="1450"/>
        <end position="1502"/>
    </location>
</feature>
<dbReference type="EMBL" id="MZMZ02003669">
    <property type="protein sequence ID" value="RQM21070.1"/>
    <property type="molecule type" value="Genomic_DNA"/>
</dbReference>
<dbReference type="Pfam" id="PF13637">
    <property type="entry name" value="Ank_4"/>
    <property type="match status" value="2"/>
</dbReference>
<dbReference type="InterPro" id="IPR036770">
    <property type="entry name" value="Ankyrin_rpt-contain_sf"/>
</dbReference>
<evidence type="ECO:0000256" key="1">
    <source>
        <dbReference type="SAM" id="Coils"/>
    </source>
</evidence>
<feature type="coiled-coil region" evidence="1">
    <location>
        <begin position="821"/>
        <end position="855"/>
    </location>
</feature>
<gene>
    <name evidence="3" type="ORF">B5M09_011622</name>
</gene>
<dbReference type="VEuPathDB" id="FungiDB:H257_17958"/>
<keyword evidence="4" id="KW-1185">Reference proteome</keyword>
<dbReference type="Proteomes" id="UP000284702">
    <property type="component" value="Unassembled WGS sequence"/>
</dbReference>
<feature type="coiled-coil region" evidence="1">
    <location>
        <begin position="1280"/>
        <end position="1379"/>
    </location>
</feature>
<proteinExistence type="predicted"/>
<accession>A0A3R8D603</accession>
<feature type="compositionally biased region" description="Low complexity" evidence="2">
    <location>
        <begin position="407"/>
        <end position="420"/>
    </location>
</feature>
<sequence>MTQQQRSAFSTILAIHDLAMLMLEFQCGIYEDVYPLMLRHDDIATTCTNIIADPSNAKSLLMDFHTAFAPWYHLRSDTASSCLRRLLRCNPKLAPLLALYGVFTNTAPLLTVLLQVPQTPSLRWPSIWMDIAASAGHLRALQVLDVVTKTCPFSAMDHAAMNGHLHVVTYLHEHRREGCTESAMDYASANGHLAVVAYLHAHRYEGCTTFAMDWAAEHGHLDVVRFLHENRTEGASPNALADAAINGHLEVVRFLLTYRPSDGCREDAMDRVAGNGFLTIVQLLHEATTCRGWTTSAMDNAAAGGHLEVVQFLHRHRPEGVSDAALVRAAEGGHFDVVRFLHEQYTQGDRVAAIDRAVRQGHAQIVGDAMELKLQQNLLKQHENYARQKELLQKLKMQSEATARNLSMPSMPKTTSSSPVSRDRSIYAAAVSPRPLSSSIMELAKDDQRIQDIYSQELVNDGLRKQLELIRRLESDNSRLRSESGALRTQVTLLEDRSKLKERELARQAGDLEDAGGQLRDLRQDHQYALQQGQQTQQALAKVTRVKDALEEELRAALDTQRRLHERIHLVDMEVDQAKAREAALVAHTKALEVTQAKHEATIHDLQLDIQHLQETLSQKSDQVTAVQSSATSCVEHLEASLKAVQDNLSREQEKRRTWETACHGLETELENFKTNEVATKQALDSVRDLRDRNAALEEKQPYFHQLELDNKDMHAKLLLAQRDREEHERLVVQMKHGIWQTTTVLKKEFEAIRAYVVSMEEEEGGILLEDVDVQVTSWHECPTEIQILRSVLHHFKHDLVHLSQRMVEGREKEAALQNEGNQLQTKLVALRHDMKELTRQLDQQKEAYAIAESAREMSMREKRDLLLWSRATCQKTERMASEVDQWEQFTIQQVHRMHRLPWQETVVPIAELKYTSYAELRSSWEQALQFVLHEAHQCHVKCNQETHRANKETKRKLDLQRRLDSGEADWQIKYTEKDKEMQAMQLRHTTSLQTLQDQHRCLLKENDSQIATLTHQVEDLTVKWNACERDRQMVRDQHAVLEAQAPLYAGIAHMFVVCVRPMVLQISELQTQKRILSHQLGQLTVQQKEMEQIAALFQSTELKKPLKVTFRAAALAVFAANRLRHASGRQYGRNEALGLVFPQQIGVVKLLSMSSVEYSTEWTRLAQCPSASSSVAAAPGATKRHSGMYGHSGLGELVLSTLAAIDPSGECVLTNTLQGHASFLCDLHPVRSNDKQLTVDVHRIRRKVLEWMKKVENLQFQRTALQKDNYALQSQIHEKDFELREMALLNANAQELQEKLTMYQTHDGHGITLREFETCAAACQEAEARCAEYAVEIADKKRLVKELQSQLDTTSGRNRQVEEQLDVTRQALLDEEEAVVSLKGVVARYEVEMRKLTHAAHSVQSQFHQRCNEIESDKLELTALSALLQETQRKNQTLEDELDHMHQEIKAKASHHKDSALSRPGGSVHSLHRPTDGYGCPRPLHASALSSTHGEGGGGAAIEYKDLPHSLKASHARSSYRDKMHVADLESNEEAVNMDIDKVNLAVHSYMDRIDKKLQTMYGIPGSDKWKDFKFGDSNS</sequence>